<name>A0A9N9WZL1_PHACE</name>
<dbReference type="EMBL" id="OU896707">
    <property type="protein sequence ID" value="CAG9812397.1"/>
    <property type="molecule type" value="Genomic_DNA"/>
</dbReference>
<evidence type="ECO:0000256" key="1">
    <source>
        <dbReference type="SAM" id="MobiDB-lite"/>
    </source>
</evidence>
<feature type="region of interest" description="Disordered" evidence="1">
    <location>
        <begin position="44"/>
        <end position="113"/>
    </location>
</feature>
<sequence>MMTNCRREYRCVKCGEPHPTSTCPKPRHTDATCANCKGKHPANFRGCPKTPKLPTTAATKPTTKPAQKPRTRQATAASTTIPGKSYANATSSTAQAKKRTSPPAQPTPPGIPQEHLAFMQQSMQQAMAQAMQILMQQTAAFLQTSVPVTDGRS</sequence>
<organism evidence="2 3">
    <name type="scientific">Phaedon cochleariae</name>
    <name type="common">Mustard beetle</name>
    <dbReference type="NCBI Taxonomy" id="80249"/>
    <lineage>
        <taxon>Eukaryota</taxon>
        <taxon>Metazoa</taxon>
        <taxon>Ecdysozoa</taxon>
        <taxon>Arthropoda</taxon>
        <taxon>Hexapoda</taxon>
        <taxon>Insecta</taxon>
        <taxon>Pterygota</taxon>
        <taxon>Neoptera</taxon>
        <taxon>Endopterygota</taxon>
        <taxon>Coleoptera</taxon>
        <taxon>Polyphaga</taxon>
        <taxon>Cucujiformia</taxon>
        <taxon>Chrysomeloidea</taxon>
        <taxon>Chrysomelidae</taxon>
        <taxon>Chrysomelinae</taxon>
        <taxon>Chrysomelini</taxon>
        <taxon>Phaedon</taxon>
    </lineage>
</organism>
<feature type="compositionally biased region" description="Polar residues" evidence="1">
    <location>
        <begin position="72"/>
        <end position="95"/>
    </location>
</feature>
<dbReference type="Proteomes" id="UP001153737">
    <property type="component" value="Chromosome 1"/>
</dbReference>
<gene>
    <name evidence="2" type="ORF">PHAECO_LOCUS1247</name>
</gene>
<reference evidence="2" key="1">
    <citation type="submission" date="2022-01" db="EMBL/GenBank/DDBJ databases">
        <authorList>
            <person name="King R."/>
        </authorList>
    </citation>
    <scope>NUCLEOTIDE SEQUENCE</scope>
</reference>
<keyword evidence="3" id="KW-1185">Reference proteome</keyword>
<protein>
    <submittedName>
        <fullName evidence="2">Uncharacterized protein</fullName>
    </submittedName>
</protein>
<evidence type="ECO:0000313" key="2">
    <source>
        <dbReference type="EMBL" id="CAG9812397.1"/>
    </source>
</evidence>
<accession>A0A9N9WZL1</accession>
<dbReference type="OrthoDB" id="6783335at2759"/>
<reference evidence="2" key="2">
    <citation type="submission" date="2022-10" db="EMBL/GenBank/DDBJ databases">
        <authorList>
            <consortium name="ENA_rothamsted_submissions"/>
            <consortium name="culmorum"/>
            <person name="King R."/>
        </authorList>
    </citation>
    <scope>NUCLEOTIDE SEQUENCE</scope>
</reference>
<dbReference type="AlphaFoldDB" id="A0A9N9WZL1"/>
<evidence type="ECO:0000313" key="3">
    <source>
        <dbReference type="Proteomes" id="UP001153737"/>
    </source>
</evidence>
<feature type="compositionally biased region" description="Low complexity" evidence="1">
    <location>
        <begin position="48"/>
        <end position="68"/>
    </location>
</feature>
<proteinExistence type="predicted"/>